<dbReference type="Proteomes" id="UP000176282">
    <property type="component" value="Unassembled WGS sequence"/>
</dbReference>
<organism evidence="1 2">
    <name type="scientific">Candidatus Magasanikbacteria bacterium RIFCSPHIGHO2_02_FULL_47_14</name>
    <dbReference type="NCBI Taxonomy" id="1798680"/>
    <lineage>
        <taxon>Bacteria</taxon>
        <taxon>Candidatus Magasanikiibacteriota</taxon>
    </lineage>
</organism>
<dbReference type="Gene3D" id="3.40.50.12780">
    <property type="entry name" value="N-terminal domain of ligase-like"/>
    <property type="match status" value="1"/>
</dbReference>
<gene>
    <name evidence="1" type="ORF">A3J66_02300</name>
</gene>
<protein>
    <submittedName>
        <fullName evidence="1">Uncharacterized protein</fullName>
    </submittedName>
</protein>
<comment type="caution">
    <text evidence="1">The sequence shown here is derived from an EMBL/GenBank/DDBJ whole genome shotgun (WGS) entry which is preliminary data.</text>
</comment>
<evidence type="ECO:0000313" key="2">
    <source>
        <dbReference type="Proteomes" id="UP000176282"/>
    </source>
</evidence>
<proteinExistence type="predicted"/>
<dbReference type="AlphaFoldDB" id="A0A1F6M1B6"/>
<dbReference type="InterPro" id="IPR042099">
    <property type="entry name" value="ANL_N_sf"/>
</dbReference>
<dbReference type="STRING" id="1798680.A3J66_02300"/>
<sequence length="504" mass="58036">MFSTSVYNDPLRFSEMLKTKSEAYWQERGDIFALSLFHAAAEYVPAYKDFLLQQGIRPESVQTIQDFHQLPTLNKDNYLRAYPLEALCWKGKFKENRWTISTTSGSTGEPFYFPRTKRQDHQYALMAELYLRENFQIHRRSTLYIDAFPMGPWIGGVFTYEAIRMVAERGKYPLSIITTGTQKAEIIKTVRRLGSHFDQVLIGCYGPFLKDALDDGIQQGLDWSQYPLGFIFSAEGFTESFRDYVAQRAGLQDLYRGTLNHYGTVDLGTMAHETPLTILARRIAVDRVPLFESLFGQTTKLPTFCQFIPELFHFEEQQGGLVCTANSGLPLVRYDLKDHGGVKPLHEVHSLFREQNIDLEKAATTRGLSNSIMQLPCVFVYERSDFSVSLYAFQIYPETIRKALQHVAFSQHITGKFTMITKYDAGQNQYLEINIELRPGAHISQLLEASMQEQIVTSLLRESSEYAKTYSEVPQRVMPHLVFWPYEDRLFFAPGTKQHWVQKA</sequence>
<accession>A0A1F6M1B6</accession>
<reference evidence="1 2" key="1">
    <citation type="journal article" date="2016" name="Nat. Commun.">
        <title>Thousands of microbial genomes shed light on interconnected biogeochemical processes in an aquifer system.</title>
        <authorList>
            <person name="Anantharaman K."/>
            <person name="Brown C.T."/>
            <person name="Hug L.A."/>
            <person name="Sharon I."/>
            <person name="Castelle C.J."/>
            <person name="Probst A.J."/>
            <person name="Thomas B.C."/>
            <person name="Singh A."/>
            <person name="Wilkins M.J."/>
            <person name="Karaoz U."/>
            <person name="Brodie E.L."/>
            <person name="Williams K.H."/>
            <person name="Hubbard S.S."/>
            <person name="Banfield J.F."/>
        </authorList>
    </citation>
    <scope>NUCLEOTIDE SEQUENCE [LARGE SCALE GENOMIC DNA]</scope>
</reference>
<dbReference type="PANTHER" id="PTHR43845">
    <property type="entry name" value="BLR5969 PROTEIN"/>
    <property type="match status" value="1"/>
</dbReference>
<name>A0A1F6M1B6_9BACT</name>
<dbReference type="PANTHER" id="PTHR43845:SF1">
    <property type="entry name" value="BLR5969 PROTEIN"/>
    <property type="match status" value="1"/>
</dbReference>
<evidence type="ECO:0000313" key="1">
    <source>
        <dbReference type="EMBL" id="OGH65427.1"/>
    </source>
</evidence>
<dbReference type="EMBL" id="MFQB01000048">
    <property type="protein sequence ID" value="OGH65427.1"/>
    <property type="molecule type" value="Genomic_DNA"/>
</dbReference>